<proteinExistence type="predicted"/>
<evidence type="ECO:0000313" key="2">
    <source>
        <dbReference type="EMBL" id="MCB5447181.1"/>
    </source>
</evidence>
<gene>
    <name evidence="3" type="ORF">IBLFYP30_01478</name>
    <name evidence="2" type="ORF">LIP50_13325</name>
</gene>
<dbReference type="EMBL" id="CACRUE010000024">
    <property type="protein sequence ID" value="VYT99448.1"/>
    <property type="molecule type" value="Genomic_DNA"/>
</dbReference>
<sequence>MAKIFLVDTENVNIRALKGANYLDENDLIILFTTNKTIVHNFHENLIKTIETKATIKNIHIESGGKNCLDFQLVSCLGLVIGTNNKKNMEYYIISRDKGYLHSINFLYEQTQCSINLIPNIKSLFDKNYDDTLAIMENMDDEITQCLKELGYTNKTITKALIAIDSSKTEKDLEVNFFLQFGWNNKIYNICKPIIFKYNILNIA</sequence>
<dbReference type="EMBL" id="JAJBMB010000017">
    <property type="protein sequence ID" value="MCB5447181.1"/>
    <property type="molecule type" value="Genomic_DNA"/>
</dbReference>
<reference evidence="2 4" key="2">
    <citation type="submission" date="2021-10" db="EMBL/GenBank/DDBJ databases">
        <title>Collection of gut derived symbiotic bacterial strains cultured from healthy donors.</title>
        <authorList>
            <person name="Lin H."/>
            <person name="Littmann E."/>
            <person name="Claire K."/>
            <person name="Pamer E."/>
        </authorList>
    </citation>
    <scope>NUCLEOTIDE SEQUENCE [LARGE SCALE GENOMIC DNA]</scope>
    <source>
        <strain evidence="2 4">MSK.17.68</strain>
    </source>
</reference>
<protein>
    <submittedName>
        <fullName evidence="2">PIN domain-containing protein</fullName>
    </submittedName>
</protein>
<dbReference type="GeneID" id="89564457"/>
<evidence type="ECO:0000313" key="4">
    <source>
        <dbReference type="Proteomes" id="UP001299409"/>
    </source>
</evidence>
<organism evidence="3">
    <name type="scientific">Intestinibacter bartlettii</name>
    <dbReference type="NCBI Taxonomy" id="261299"/>
    <lineage>
        <taxon>Bacteria</taxon>
        <taxon>Bacillati</taxon>
        <taxon>Bacillota</taxon>
        <taxon>Clostridia</taxon>
        <taxon>Peptostreptococcales</taxon>
        <taxon>Peptostreptococcaceae</taxon>
        <taxon>Intestinibacter</taxon>
    </lineage>
</organism>
<dbReference type="Proteomes" id="UP001299409">
    <property type="component" value="Unassembled WGS sequence"/>
</dbReference>
<dbReference type="Pfam" id="PF18475">
    <property type="entry name" value="PIN7"/>
    <property type="match status" value="1"/>
</dbReference>
<name>A0A6N3BA70_9FIRM</name>
<evidence type="ECO:0000313" key="3">
    <source>
        <dbReference type="EMBL" id="VYT99448.1"/>
    </source>
</evidence>
<accession>A0A6N3BA70</accession>
<evidence type="ECO:0000259" key="1">
    <source>
        <dbReference type="Pfam" id="PF18475"/>
    </source>
</evidence>
<dbReference type="AlphaFoldDB" id="A0A6N3BA70"/>
<reference evidence="3" key="1">
    <citation type="submission" date="2019-11" db="EMBL/GenBank/DDBJ databases">
        <authorList>
            <person name="Feng L."/>
        </authorList>
    </citation>
    <scope>NUCLEOTIDE SEQUENCE</scope>
    <source>
        <strain evidence="3">IbartlettiiLFYP30</strain>
    </source>
</reference>
<dbReference type="InterPro" id="IPR041494">
    <property type="entry name" value="PIN7"/>
</dbReference>
<feature type="domain" description="PIN-like" evidence="1">
    <location>
        <begin position="6"/>
        <end position="109"/>
    </location>
</feature>
<keyword evidence="4" id="KW-1185">Reference proteome</keyword>
<dbReference type="RefSeq" id="WP_007286018.1">
    <property type="nucleotide sequence ID" value="NZ_BAABXU010000001.1"/>
</dbReference>